<dbReference type="EMBL" id="FOIL01000003">
    <property type="protein sequence ID" value="SET01047.1"/>
    <property type="molecule type" value="Genomic_DNA"/>
</dbReference>
<dbReference type="STRING" id="1526.SAMN02910262_01601"/>
<name>A0A1I0B2U8_9FIRM</name>
<keyword evidence="3" id="KW-1185">Reference proteome</keyword>
<sequence length="261" mass="29926">MDEKKRFQAFRTEEPKIIRFQQALKRKKKYTVWIAAAVGGLVLVVLLLCVQIREVKVSGNRHYSQEEIEEKVFREPFARSSLLTFLRNRFRPHEKIPFIEDYRIAFRSPVSCEIIVYEKSIVGYVSYMSSNLYFDKDGVVVESTSDIYEGAPQVTGLHFGHIVLGKALPVDNPEIFRQILNLTQELATSNIVPDKISYDDKMNATLFIRDLVVKLGGSESMDGKLTELADIVSDYPDLSGTLYLDSFDSSNSNPMYRFEKK</sequence>
<gene>
    <name evidence="2" type="ORF">SAMN04487771_100368</name>
</gene>
<dbReference type="GO" id="GO:0051301">
    <property type="term" value="P:cell division"/>
    <property type="evidence" value="ECO:0007669"/>
    <property type="project" value="UniProtKB-KW"/>
</dbReference>
<evidence type="ECO:0000313" key="3">
    <source>
        <dbReference type="Proteomes" id="UP000199820"/>
    </source>
</evidence>
<proteinExistence type="predicted"/>
<dbReference type="AlphaFoldDB" id="A0A1I0B2U8"/>
<dbReference type="eggNOG" id="COG1589">
    <property type="taxonomic scope" value="Bacteria"/>
</dbReference>
<organism evidence="2 3">
    <name type="scientific">[Clostridium] aminophilum</name>
    <dbReference type="NCBI Taxonomy" id="1526"/>
    <lineage>
        <taxon>Bacteria</taxon>
        <taxon>Bacillati</taxon>
        <taxon>Bacillota</taxon>
        <taxon>Clostridia</taxon>
        <taxon>Lachnospirales</taxon>
        <taxon>Lachnospiraceae</taxon>
    </lineage>
</organism>
<keyword evidence="1" id="KW-0812">Transmembrane</keyword>
<protein>
    <submittedName>
        <fullName evidence="2">Cell division protein FtsQ</fullName>
    </submittedName>
</protein>
<reference evidence="2 3" key="1">
    <citation type="submission" date="2016-10" db="EMBL/GenBank/DDBJ databases">
        <authorList>
            <person name="de Groot N.N."/>
        </authorList>
    </citation>
    <scope>NUCLEOTIDE SEQUENCE [LARGE SCALE GENOMIC DNA]</scope>
    <source>
        <strain evidence="2 3">KH1P1</strain>
    </source>
</reference>
<accession>A0A1I0B2U8</accession>
<evidence type="ECO:0000313" key="2">
    <source>
        <dbReference type="EMBL" id="SET01047.1"/>
    </source>
</evidence>
<keyword evidence="1" id="KW-0472">Membrane</keyword>
<keyword evidence="1" id="KW-1133">Transmembrane helix</keyword>
<dbReference type="Proteomes" id="UP000199820">
    <property type="component" value="Unassembled WGS sequence"/>
</dbReference>
<evidence type="ECO:0000256" key="1">
    <source>
        <dbReference type="SAM" id="Phobius"/>
    </source>
</evidence>
<dbReference type="RefSeq" id="WP_242870271.1">
    <property type="nucleotide sequence ID" value="NZ_FOIL01000003.1"/>
</dbReference>
<feature type="transmembrane region" description="Helical" evidence="1">
    <location>
        <begin position="30"/>
        <end position="48"/>
    </location>
</feature>
<keyword evidence="2" id="KW-0132">Cell division</keyword>
<keyword evidence="2" id="KW-0131">Cell cycle</keyword>